<dbReference type="AlphaFoldDB" id="A0AAN6DTK2"/>
<dbReference type="Pfam" id="PF02133">
    <property type="entry name" value="Transp_cyt_pur"/>
    <property type="match status" value="1"/>
</dbReference>
<comment type="caution">
    <text evidence="8">The sequence shown here is derived from an EMBL/GenBank/DDBJ whole genome shotgun (WGS) entry which is preliminary data.</text>
</comment>
<dbReference type="PANTHER" id="PTHR30618:SF4">
    <property type="entry name" value="ALLANTOIN PERMEASE"/>
    <property type="match status" value="1"/>
</dbReference>
<name>A0AAN6DTK2_9EURO</name>
<feature type="transmembrane region" description="Helical" evidence="7">
    <location>
        <begin position="371"/>
        <end position="392"/>
    </location>
</feature>
<protein>
    <submittedName>
        <fullName evidence="8">Permease for cytosine/purines, uracil, thiamine, allantoin-domain-containing protein</fullName>
    </submittedName>
</protein>
<dbReference type="Gene3D" id="1.10.4160.10">
    <property type="entry name" value="Hydantoin permease"/>
    <property type="match status" value="1"/>
</dbReference>
<keyword evidence="3 7" id="KW-0812">Transmembrane</keyword>
<feature type="transmembrane region" description="Helical" evidence="7">
    <location>
        <begin position="194"/>
        <end position="216"/>
    </location>
</feature>
<feature type="transmembrane region" description="Helical" evidence="7">
    <location>
        <begin position="171"/>
        <end position="187"/>
    </location>
</feature>
<sequence>MSMRKTLPARIALPGHSPDNASVWINDDIRPLPPSRRLWDSWAFVSYWAVAQLSISNFSQAASLVAIGLSVWQAMIAVILGRIITAIVAVYNGAIGAEWHIGFPVLSRAVWGIYGSYVPIIQRIVLAFTWFSVQAWFGGLCVTSLLSALSSTFQNMNNTLPLSANLTTKELIGWVVYNIISIPILYVRPEKTRYMLFGMNIVSMVTLVSMTIYLLGAAHGGGPLLSAPAVVTGSSGLGWAVVQGTTIIVGGLAVGLTNQPDYSRFARHPGDQVFGQWFSIITFGTIMPLFGCLAASATMKLYGTAMWNAPVILQQILDSHYDSGSRAAIFFASIGLIVCQLAITTVDNAYSAGMDLAGLFPKYINIRRGCYIGLIAASAMCPWELLSTAATFTSVMSAYGLFFGPLIGIQVCDYFIIRHRRHKLSDLYTPSKTGIYYFWNGFNWRTFVAWVIGWAPQIPGFIAEVNPKVKVPIACVRMYYLAFPLGLTISFMLYWSFCKLSPPMGAGEIDDIDYFGTFTREEAAEHGMSPLEPVEGVESPIGNTTDEAKQASVKEV</sequence>
<feature type="transmembrane region" description="Helical" evidence="7">
    <location>
        <begin position="327"/>
        <end position="350"/>
    </location>
</feature>
<dbReference type="InterPro" id="IPR012681">
    <property type="entry name" value="NCS1"/>
</dbReference>
<dbReference type="NCBIfam" id="TIGR00800">
    <property type="entry name" value="ncs1"/>
    <property type="match status" value="1"/>
</dbReference>
<dbReference type="GO" id="GO:0015205">
    <property type="term" value="F:nucleobase transmembrane transporter activity"/>
    <property type="evidence" value="ECO:0007669"/>
    <property type="project" value="TreeGrafter"/>
</dbReference>
<evidence type="ECO:0000313" key="8">
    <source>
        <dbReference type="EMBL" id="KAI1611074.1"/>
    </source>
</evidence>
<organism evidence="8 9">
    <name type="scientific">Exophiala viscosa</name>
    <dbReference type="NCBI Taxonomy" id="2486360"/>
    <lineage>
        <taxon>Eukaryota</taxon>
        <taxon>Fungi</taxon>
        <taxon>Dikarya</taxon>
        <taxon>Ascomycota</taxon>
        <taxon>Pezizomycotina</taxon>
        <taxon>Eurotiomycetes</taxon>
        <taxon>Chaetothyriomycetidae</taxon>
        <taxon>Chaetothyriales</taxon>
        <taxon>Herpotrichiellaceae</taxon>
        <taxon>Exophiala</taxon>
    </lineage>
</organism>
<feature type="compositionally biased region" description="Basic and acidic residues" evidence="6">
    <location>
        <begin position="546"/>
        <end position="556"/>
    </location>
</feature>
<comment type="similarity">
    <text evidence="2">Belongs to the purine-cytosine permease (2.A.39) family.</text>
</comment>
<feature type="region of interest" description="Disordered" evidence="6">
    <location>
        <begin position="525"/>
        <end position="556"/>
    </location>
</feature>
<feature type="transmembrane region" description="Helical" evidence="7">
    <location>
        <begin position="124"/>
        <end position="151"/>
    </location>
</feature>
<feature type="transmembrane region" description="Helical" evidence="7">
    <location>
        <begin position="236"/>
        <end position="256"/>
    </location>
</feature>
<keyword evidence="9" id="KW-1185">Reference proteome</keyword>
<evidence type="ECO:0000256" key="6">
    <source>
        <dbReference type="SAM" id="MobiDB-lite"/>
    </source>
</evidence>
<gene>
    <name evidence="8" type="ORF">EDD36DRAFT_490281</name>
</gene>
<evidence type="ECO:0000256" key="2">
    <source>
        <dbReference type="ARBA" id="ARBA00008974"/>
    </source>
</evidence>
<dbReference type="InterPro" id="IPR045225">
    <property type="entry name" value="Uracil/uridine/allantoin_perm"/>
</dbReference>
<feature type="transmembrane region" description="Helical" evidence="7">
    <location>
        <begin position="64"/>
        <end position="91"/>
    </location>
</feature>
<dbReference type="Proteomes" id="UP001203852">
    <property type="component" value="Unassembled WGS sequence"/>
</dbReference>
<feature type="transmembrane region" description="Helical" evidence="7">
    <location>
        <begin position="97"/>
        <end position="117"/>
    </location>
</feature>
<evidence type="ECO:0000256" key="7">
    <source>
        <dbReference type="SAM" id="Phobius"/>
    </source>
</evidence>
<evidence type="ECO:0000256" key="4">
    <source>
        <dbReference type="ARBA" id="ARBA00022989"/>
    </source>
</evidence>
<dbReference type="PANTHER" id="PTHR30618">
    <property type="entry name" value="NCS1 FAMILY PURINE/PYRIMIDINE TRANSPORTER"/>
    <property type="match status" value="1"/>
</dbReference>
<comment type="subcellular location">
    <subcellularLocation>
        <location evidence="1">Membrane</location>
        <topology evidence="1">Multi-pass membrane protein</topology>
    </subcellularLocation>
</comment>
<dbReference type="InterPro" id="IPR001248">
    <property type="entry name" value="Pur-cyt_permease"/>
</dbReference>
<evidence type="ECO:0000256" key="1">
    <source>
        <dbReference type="ARBA" id="ARBA00004141"/>
    </source>
</evidence>
<evidence type="ECO:0000256" key="3">
    <source>
        <dbReference type="ARBA" id="ARBA00022692"/>
    </source>
</evidence>
<reference evidence="8" key="1">
    <citation type="journal article" date="2022" name="bioRxiv">
        <title>Deciphering the potential niche of two novel black yeast fungi from a biological soil crust based on their genomes, phenotypes, and melanin regulation.</title>
        <authorList>
            <consortium name="DOE Joint Genome Institute"/>
            <person name="Carr E.C."/>
            <person name="Barton Q."/>
            <person name="Grambo S."/>
            <person name="Sullivan M."/>
            <person name="Renfro C.M."/>
            <person name="Kuo A."/>
            <person name="Pangilinan J."/>
            <person name="Lipzen A."/>
            <person name="Keymanesh K."/>
            <person name="Savage E."/>
            <person name="Barry K."/>
            <person name="Grigoriev I.V."/>
            <person name="Riekhof W.R."/>
            <person name="Harris S.S."/>
        </authorList>
    </citation>
    <scope>NUCLEOTIDE SEQUENCE</scope>
    <source>
        <strain evidence="8">JF 03-4F</strain>
    </source>
</reference>
<accession>A0AAN6DTK2</accession>
<dbReference type="CDD" id="cd11482">
    <property type="entry name" value="SLC-NCS1sbd_NRT1-like"/>
    <property type="match status" value="1"/>
</dbReference>
<evidence type="ECO:0000313" key="9">
    <source>
        <dbReference type="Proteomes" id="UP001203852"/>
    </source>
</evidence>
<feature type="transmembrane region" description="Helical" evidence="7">
    <location>
        <begin position="277"/>
        <end position="297"/>
    </location>
</feature>
<keyword evidence="4 7" id="KW-1133">Transmembrane helix</keyword>
<feature type="transmembrane region" description="Helical" evidence="7">
    <location>
        <begin position="398"/>
        <end position="417"/>
    </location>
</feature>
<feature type="transmembrane region" description="Helical" evidence="7">
    <location>
        <begin position="478"/>
        <end position="497"/>
    </location>
</feature>
<evidence type="ECO:0000256" key="5">
    <source>
        <dbReference type="ARBA" id="ARBA00023136"/>
    </source>
</evidence>
<keyword evidence="5 7" id="KW-0472">Membrane</keyword>
<proteinExistence type="inferred from homology"/>
<dbReference type="GO" id="GO:0005886">
    <property type="term" value="C:plasma membrane"/>
    <property type="evidence" value="ECO:0007669"/>
    <property type="project" value="TreeGrafter"/>
</dbReference>
<dbReference type="EMBL" id="MU404357">
    <property type="protein sequence ID" value="KAI1611074.1"/>
    <property type="molecule type" value="Genomic_DNA"/>
</dbReference>